<evidence type="ECO:0000313" key="8">
    <source>
        <dbReference type="Proteomes" id="UP000001635"/>
    </source>
</evidence>
<dbReference type="InterPro" id="IPR037518">
    <property type="entry name" value="MPN"/>
</dbReference>
<name>G0J386_CYCMS</name>
<keyword evidence="8" id="KW-1185">Reference proteome</keyword>
<dbReference type="Gene3D" id="3.40.140.10">
    <property type="entry name" value="Cytidine Deaminase, domain 2"/>
    <property type="match status" value="1"/>
</dbReference>
<keyword evidence="3" id="KW-0378">Hydrolase</keyword>
<keyword evidence="2" id="KW-0479">Metal-binding</keyword>
<gene>
    <name evidence="7" type="ordered locus">Cycma_0245</name>
</gene>
<evidence type="ECO:0000256" key="2">
    <source>
        <dbReference type="ARBA" id="ARBA00022723"/>
    </source>
</evidence>
<dbReference type="InterPro" id="IPR001405">
    <property type="entry name" value="UPF0758"/>
</dbReference>
<dbReference type="GO" id="GO:0006508">
    <property type="term" value="P:proteolysis"/>
    <property type="evidence" value="ECO:0007669"/>
    <property type="project" value="UniProtKB-KW"/>
</dbReference>
<dbReference type="OrthoDB" id="9804482at2"/>
<evidence type="ECO:0000313" key="7">
    <source>
        <dbReference type="EMBL" id="AEL24027.1"/>
    </source>
</evidence>
<organism evidence="7 8">
    <name type="scientific">Cyclobacterium marinum (strain ATCC 25205 / DSM 745 / LMG 13164 / NCIMB 1802)</name>
    <name type="common">Flectobacillus marinus</name>
    <dbReference type="NCBI Taxonomy" id="880070"/>
    <lineage>
        <taxon>Bacteria</taxon>
        <taxon>Pseudomonadati</taxon>
        <taxon>Bacteroidota</taxon>
        <taxon>Cytophagia</taxon>
        <taxon>Cytophagales</taxon>
        <taxon>Cyclobacteriaceae</taxon>
        <taxon>Cyclobacterium</taxon>
    </lineage>
</organism>
<keyword evidence="5" id="KW-0482">Metalloprotease</keyword>
<accession>G0J386</accession>
<protein>
    <submittedName>
        <fullName evidence="7">DNA repair protein RadC</fullName>
    </submittedName>
</protein>
<dbReference type="EMBL" id="CP002955">
    <property type="protein sequence ID" value="AEL24027.1"/>
    <property type="molecule type" value="Genomic_DNA"/>
</dbReference>
<dbReference type="InterPro" id="IPR025657">
    <property type="entry name" value="RadC_JAB"/>
</dbReference>
<dbReference type="STRING" id="880070.Cycma_0245"/>
<feature type="domain" description="MPN" evidence="6">
    <location>
        <begin position="29"/>
        <end position="154"/>
    </location>
</feature>
<dbReference type="PROSITE" id="PS01302">
    <property type="entry name" value="UPF0758"/>
    <property type="match status" value="1"/>
</dbReference>
<evidence type="ECO:0000256" key="5">
    <source>
        <dbReference type="ARBA" id="ARBA00023049"/>
    </source>
</evidence>
<dbReference type="InterPro" id="IPR020891">
    <property type="entry name" value="UPF0758_CS"/>
</dbReference>
<dbReference type="PANTHER" id="PTHR30471:SF3">
    <property type="entry name" value="UPF0758 PROTEIN YEES-RELATED"/>
    <property type="match status" value="1"/>
</dbReference>
<evidence type="ECO:0000259" key="6">
    <source>
        <dbReference type="PROSITE" id="PS50249"/>
    </source>
</evidence>
<dbReference type="GO" id="GO:0008237">
    <property type="term" value="F:metallopeptidase activity"/>
    <property type="evidence" value="ECO:0007669"/>
    <property type="project" value="UniProtKB-KW"/>
</dbReference>
<dbReference type="PROSITE" id="PS50249">
    <property type="entry name" value="MPN"/>
    <property type="match status" value="1"/>
</dbReference>
<dbReference type="Proteomes" id="UP000001635">
    <property type="component" value="Chromosome"/>
</dbReference>
<evidence type="ECO:0000256" key="4">
    <source>
        <dbReference type="ARBA" id="ARBA00022833"/>
    </source>
</evidence>
<dbReference type="KEGG" id="cmr:Cycma_0245"/>
<dbReference type="CDD" id="cd08071">
    <property type="entry name" value="MPN_DUF2466"/>
    <property type="match status" value="1"/>
</dbReference>
<dbReference type="GO" id="GO:0046872">
    <property type="term" value="F:metal ion binding"/>
    <property type="evidence" value="ECO:0007669"/>
    <property type="project" value="UniProtKB-KW"/>
</dbReference>
<dbReference type="RefSeq" id="WP_014018326.1">
    <property type="nucleotide sequence ID" value="NC_015914.1"/>
</dbReference>
<dbReference type="Pfam" id="PF04002">
    <property type="entry name" value="RadC"/>
    <property type="match status" value="1"/>
</dbReference>
<proteinExistence type="predicted"/>
<dbReference type="PANTHER" id="PTHR30471">
    <property type="entry name" value="DNA REPAIR PROTEIN RADC"/>
    <property type="match status" value="1"/>
</dbReference>
<sequence>METTTQKEIFRTIGEARISYRPTEIPFSTVTCSDDVETFLRQIWDIDTLEYCESFCVMTLNRANAITSYKIVSTGGSSSVIVDIKIIIQYAILAHASGIIVAHNHPSGNLKPSVADRNLTKKLKNAANTMDIPLLDHIILTKNEYLSFADDGYL</sequence>
<dbReference type="AlphaFoldDB" id="G0J386"/>
<reference evidence="8" key="1">
    <citation type="submission" date="2011-07" db="EMBL/GenBank/DDBJ databases">
        <title>The complete genome of Cyclobacterium marinum DSM 745.</title>
        <authorList>
            <person name="Lucas S."/>
            <person name="Han J."/>
            <person name="Lapidus A."/>
            <person name="Bruce D."/>
            <person name="Goodwin L."/>
            <person name="Pitluck S."/>
            <person name="Peters L."/>
            <person name="Kyrpides N."/>
            <person name="Mavromatis K."/>
            <person name="Ivanova N."/>
            <person name="Ovchinnikova G."/>
            <person name="Chertkov O."/>
            <person name="Detter J.C."/>
            <person name="Tapia R."/>
            <person name="Han C."/>
            <person name="Land M."/>
            <person name="Hauser L."/>
            <person name="Markowitz V."/>
            <person name="Cheng J.-F."/>
            <person name="Hugenholtz P."/>
            <person name="Woyke T."/>
            <person name="Wu D."/>
            <person name="Tindall B."/>
            <person name="Schuetze A."/>
            <person name="Brambilla E."/>
            <person name="Klenk H.-P."/>
            <person name="Eisen J.A."/>
        </authorList>
    </citation>
    <scope>NUCLEOTIDE SEQUENCE [LARGE SCALE GENOMIC DNA]</scope>
    <source>
        <strain evidence="8">ATCC 25205 / DSM 745 / LMG 13164 / NCIMB 1802</strain>
    </source>
</reference>
<evidence type="ECO:0000256" key="3">
    <source>
        <dbReference type="ARBA" id="ARBA00022801"/>
    </source>
</evidence>
<keyword evidence="4" id="KW-0862">Zinc</keyword>
<dbReference type="HOGENOM" id="CLU_073529_3_0_10"/>
<dbReference type="eggNOG" id="COG2003">
    <property type="taxonomic scope" value="Bacteria"/>
</dbReference>
<evidence type="ECO:0000256" key="1">
    <source>
        <dbReference type="ARBA" id="ARBA00022670"/>
    </source>
</evidence>
<keyword evidence="1" id="KW-0645">Protease</keyword>